<keyword evidence="3 9" id="KW-0479">Metal-binding</keyword>
<sequence length="229" mass="26386">MNTIFKAFSISTLVFLSILPIKAQKTQKLLVIYTEEAYLKTVKEDGDKALVLIKKYVPSIKLDIKYATSQNIFYQKLYPKAVAYVRLPVAKALAKVQEELKSKGLSLKIYDAYRPYSVTVQMFEMLPDTLYMGLPWTGSKHNKGIALDLTLVSLKTGKELKMPTPFDALVYASHPEFPLVSDEVKQNRELLKDVMKRHGFVVDPMEWWHFNYKSSTNFEILDLPFKTFE</sequence>
<feature type="binding site" evidence="9">
    <location>
        <position position="148"/>
    </location>
    <ligand>
        <name>Zn(2+)</name>
        <dbReference type="ChEBI" id="CHEBI:29105"/>
        <note>catalytic</note>
    </ligand>
</feature>
<evidence type="ECO:0000256" key="3">
    <source>
        <dbReference type="ARBA" id="ARBA00022723"/>
    </source>
</evidence>
<feature type="site" description="Transition state stabilizer" evidence="9">
    <location>
        <position position="114"/>
    </location>
</feature>
<accession>A0ABT6YDV0</accession>
<protein>
    <recommendedName>
        <fullName evidence="9">D-alanyl-D-alanine dipeptidase</fullName>
        <shortName evidence="9">D-Ala-D-Ala dipeptidase</shortName>
        <ecNumber evidence="9">3.4.13.22</ecNumber>
    </recommendedName>
</protein>
<feature type="active site" description="Proton donor/acceptor" evidence="9">
    <location>
        <position position="206"/>
    </location>
</feature>
<keyword evidence="5 9" id="KW-0862">Zinc</keyword>
<name>A0ABT6YDV0_9BACT</name>
<dbReference type="InterPro" id="IPR000755">
    <property type="entry name" value="A_A_dipeptidase"/>
</dbReference>
<dbReference type="SUPFAM" id="SSF55166">
    <property type="entry name" value="Hedgehog/DD-peptidase"/>
    <property type="match status" value="1"/>
</dbReference>
<keyword evidence="7 9" id="KW-0482">Metalloprotease</keyword>
<comment type="similarity">
    <text evidence="9">Belongs to the peptidase M15D family.</text>
</comment>
<dbReference type="HAMAP" id="MF_01924">
    <property type="entry name" value="A_A_dipeptidase"/>
    <property type="match status" value="1"/>
</dbReference>
<evidence type="ECO:0000313" key="10">
    <source>
        <dbReference type="EMBL" id="MDI9861764.1"/>
    </source>
</evidence>
<evidence type="ECO:0000256" key="4">
    <source>
        <dbReference type="ARBA" id="ARBA00022801"/>
    </source>
</evidence>
<evidence type="ECO:0000256" key="1">
    <source>
        <dbReference type="ARBA" id="ARBA00001362"/>
    </source>
</evidence>
<dbReference type="Proteomes" id="UP001236507">
    <property type="component" value="Unassembled WGS sequence"/>
</dbReference>
<evidence type="ECO:0000256" key="7">
    <source>
        <dbReference type="ARBA" id="ARBA00023049"/>
    </source>
</evidence>
<comment type="cofactor">
    <cofactor evidence="9">
        <name>Zn(2+)</name>
        <dbReference type="ChEBI" id="CHEBI:29105"/>
    </cofactor>
    <text evidence="9">Binds 1 zinc ion per subunit.</text>
</comment>
<keyword evidence="8" id="KW-0961">Cell wall biogenesis/degradation</keyword>
<reference evidence="10 11" key="1">
    <citation type="submission" date="2023-05" db="EMBL/GenBank/DDBJ databases">
        <title>Novel species of genus Flectobacillus isolated from stream in China.</title>
        <authorList>
            <person name="Lu H."/>
        </authorList>
    </citation>
    <scope>NUCLEOTIDE SEQUENCE [LARGE SCALE GENOMIC DNA]</scope>
    <source>
        <strain evidence="10 11">KCTC 42575</strain>
    </source>
</reference>
<comment type="function">
    <text evidence="9">Catalyzes hydrolysis of the D-alanyl-D-alanine dipeptide.</text>
</comment>
<dbReference type="CDD" id="cd14840">
    <property type="entry name" value="D-Ala-D-Ala_dipeptidase_Aad"/>
    <property type="match status" value="1"/>
</dbReference>
<dbReference type="Pfam" id="PF01427">
    <property type="entry name" value="Peptidase_M15"/>
    <property type="match status" value="1"/>
</dbReference>
<gene>
    <name evidence="10" type="ORF">QM524_21265</name>
</gene>
<feature type="binding site" evidence="9">
    <location>
        <position position="209"/>
    </location>
    <ligand>
        <name>Zn(2+)</name>
        <dbReference type="ChEBI" id="CHEBI:29105"/>
        <note>catalytic</note>
    </ligand>
</feature>
<comment type="catalytic activity">
    <reaction evidence="1 9">
        <text>D-alanyl-D-alanine + H2O = 2 D-alanine</text>
        <dbReference type="Rhea" id="RHEA:20661"/>
        <dbReference type="ChEBI" id="CHEBI:15377"/>
        <dbReference type="ChEBI" id="CHEBI:57416"/>
        <dbReference type="ChEBI" id="CHEBI:57822"/>
        <dbReference type="EC" id="3.4.13.22"/>
    </reaction>
</comment>
<comment type="caution">
    <text evidence="10">The sequence shown here is derived from an EMBL/GenBank/DDBJ whole genome shotgun (WGS) entry which is preliminary data.</text>
</comment>
<dbReference type="Gene3D" id="3.30.1380.10">
    <property type="match status" value="1"/>
</dbReference>
<evidence type="ECO:0000256" key="9">
    <source>
        <dbReference type="HAMAP-Rule" id="MF_01924"/>
    </source>
</evidence>
<feature type="binding site" evidence="9">
    <location>
        <position position="141"/>
    </location>
    <ligand>
        <name>Zn(2+)</name>
        <dbReference type="ChEBI" id="CHEBI:29105"/>
        <note>catalytic</note>
    </ligand>
</feature>
<dbReference type="EMBL" id="JASHIF010000022">
    <property type="protein sequence ID" value="MDI9861764.1"/>
    <property type="molecule type" value="Genomic_DNA"/>
</dbReference>
<proteinExistence type="inferred from homology"/>
<keyword evidence="6 9" id="KW-0224">Dipeptidase</keyword>
<keyword evidence="4 9" id="KW-0378">Hydrolase</keyword>
<keyword evidence="11" id="KW-1185">Reference proteome</keyword>
<dbReference type="PANTHER" id="PTHR43126">
    <property type="entry name" value="D-ALANYL-D-ALANINE DIPEPTIDASE"/>
    <property type="match status" value="1"/>
</dbReference>
<dbReference type="EC" id="3.4.13.22" evidence="9"/>
<keyword evidence="2 9" id="KW-0645">Protease</keyword>
<dbReference type="InterPro" id="IPR009045">
    <property type="entry name" value="Zn_M74/Hedgehog-like"/>
</dbReference>
<organism evidence="10 11">
    <name type="scientific">Flectobacillus roseus</name>
    <dbReference type="NCBI Taxonomy" id="502259"/>
    <lineage>
        <taxon>Bacteria</taxon>
        <taxon>Pseudomonadati</taxon>
        <taxon>Bacteroidota</taxon>
        <taxon>Cytophagia</taxon>
        <taxon>Cytophagales</taxon>
        <taxon>Flectobacillaceae</taxon>
        <taxon>Flectobacillus</taxon>
    </lineage>
</organism>
<evidence type="ECO:0000256" key="2">
    <source>
        <dbReference type="ARBA" id="ARBA00022670"/>
    </source>
</evidence>
<evidence type="ECO:0000313" key="11">
    <source>
        <dbReference type="Proteomes" id="UP001236507"/>
    </source>
</evidence>
<evidence type="ECO:0000256" key="5">
    <source>
        <dbReference type="ARBA" id="ARBA00022833"/>
    </source>
</evidence>
<dbReference type="RefSeq" id="WP_283346126.1">
    <property type="nucleotide sequence ID" value="NZ_JASHIF010000022.1"/>
</dbReference>
<dbReference type="PANTHER" id="PTHR43126:SF1">
    <property type="entry name" value="D-ALANYL-D-ALANINE DIPEPTIDASE"/>
    <property type="match status" value="1"/>
</dbReference>
<evidence type="ECO:0000256" key="6">
    <source>
        <dbReference type="ARBA" id="ARBA00022997"/>
    </source>
</evidence>
<evidence type="ECO:0000256" key="8">
    <source>
        <dbReference type="ARBA" id="ARBA00023316"/>
    </source>
</evidence>